<evidence type="ECO:0000313" key="2">
    <source>
        <dbReference type="EMBL" id="QJA59290.1"/>
    </source>
</evidence>
<sequence>MGMLMKSERIDELLVNLEPFGFRSFENAITLFSFLETKGFSSEELKELRADLAPGGKLSRSVREQFLCRNRELLKLRKLCPKCEAPLRLFSINTPKGKRNLFGYRTVWLCEGKTCFYEEFSFSPKYEELLKLLKKEI</sequence>
<organism evidence="1">
    <name type="scientific">viral metagenome</name>
    <dbReference type="NCBI Taxonomy" id="1070528"/>
    <lineage>
        <taxon>unclassified sequences</taxon>
        <taxon>metagenomes</taxon>
        <taxon>organismal metagenomes</taxon>
    </lineage>
</organism>
<protein>
    <submittedName>
        <fullName evidence="1">Uncharacterized protein</fullName>
    </submittedName>
</protein>
<name>A0A6H1ZMI5_9ZZZZ</name>
<proteinExistence type="predicted"/>
<dbReference type="EMBL" id="MT141363">
    <property type="protein sequence ID" value="QJA59290.1"/>
    <property type="molecule type" value="Genomic_DNA"/>
</dbReference>
<evidence type="ECO:0000313" key="1">
    <source>
        <dbReference type="EMBL" id="QJA48631.1"/>
    </source>
</evidence>
<dbReference type="EMBL" id="MT144093">
    <property type="protein sequence ID" value="QJA48631.1"/>
    <property type="molecule type" value="Genomic_DNA"/>
</dbReference>
<accession>A0A6H1ZMI5</accession>
<reference evidence="1" key="1">
    <citation type="submission" date="2020-03" db="EMBL/GenBank/DDBJ databases">
        <title>The deep terrestrial virosphere.</title>
        <authorList>
            <person name="Holmfeldt K."/>
            <person name="Nilsson E."/>
            <person name="Simone D."/>
            <person name="Lopez-Fernandez M."/>
            <person name="Wu X."/>
            <person name="de Brujin I."/>
            <person name="Lundin D."/>
            <person name="Andersson A."/>
            <person name="Bertilsson S."/>
            <person name="Dopson M."/>
        </authorList>
    </citation>
    <scope>NUCLEOTIDE SEQUENCE</scope>
    <source>
        <strain evidence="2">MM415B01317</strain>
        <strain evidence="1">TM448A01065</strain>
    </source>
</reference>
<gene>
    <name evidence="2" type="ORF">MM415B01317_0022</name>
    <name evidence="1" type="ORF">TM448A01065_0015</name>
</gene>
<dbReference type="AlphaFoldDB" id="A0A6H1ZMI5"/>